<dbReference type="GeneID" id="91083385"/>
<dbReference type="PROSITE" id="PS51257">
    <property type="entry name" value="PROKAR_LIPOPROTEIN"/>
    <property type="match status" value="1"/>
</dbReference>
<sequence length="125" mass="14347">MKQLSYIFIVILFLFGAGSCQQKNDDYYTQAFITLQVPDTITPLKIQGTVILKNLSNGRKYATSDFKSNTVSIELLRGTYMLDAEGTLLCRMPDGKEEVKYYRTSKNYIEIVEHPVKIDTEIIFM</sequence>
<accession>A0A096ASD0</accession>
<dbReference type="EMBL" id="JRNR01000034">
    <property type="protein sequence ID" value="KGF49636.1"/>
    <property type="molecule type" value="Genomic_DNA"/>
</dbReference>
<feature type="chain" id="PRO_5001924102" description="Lipoprotein" evidence="1">
    <location>
        <begin position="23"/>
        <end position="125"/>
    </location>
</feature>
<protein>
    <recommendedName>
        <fullName evidence="4">Lipoprotein</fullName>
    </recommendedName>
</protein>
<dbReference type="Proteomes" id="UP000029538">
    <property type="component" value="Unassembled WGS sequence"/>
</dbReference>
<evidence type="ECO:0000256" key="1">
    <source>
        <dbReference type="SAM" id="SignalP"/>
    </source>
</evidence>
<evidence type="ECO:0000313" key="3">
    <source>
        <dbReference type="Proteomes" id="UP000029538"/>
    </source>
</evidence>
<feature type="signal peptide" evidence="1">
    <location>
        <begin position="1"/>
        <end position="22"/>
    </location>
</feature>
<keyword evidence="1" id="KW-0732">Signal</keyword>
<reference evidence="2 3" key="1">
    <citation type="submission" date="2014-07" db="EMBL/GenBank/DDBJ databases">
        <authorList>
            <person name="McCorrison J."/>
            <person name="Sanka R."/>
            <person name="Torralba M."/>
            <person name="Gillis M."/>
            <person name="Haft D.H."/>
            <person name="Methe B."/>
            <person name="Sutton G."/>
            <person name="Nelson K.E."/>
        </authorList>
    </citation>
    <scope>NUCLEOTIDE SEQUENCE [LARGE SCALE GENOMIC DNA]</scope>
    <source>
        <strain evidence="2 3">DNF00882</strain>
    </source>
</reference>
<evidence type="ECO:0000313" key="2">
    <source>
        <dbReference type="EMBL" id="KGF49636.1"/>
    </source>
</evidence>
<dbReference type="AlphaFoldDB" id="A0A096ASD0"/>
<evidence type="ECO:0008006" key="4">
    <source>
        <dbReference type="Google" id="ProtNLM"/>
    </source>
</evidence>
<comment type="caution">
    <text evidence="2">The sequence shown here is derived from an EMBL/GenBank/DDBJ whole genome shotgun (WGS) entry which is preliminary data.</text>
</comment>
<dbReference type="RefSeq" id="WP_004355424.1">
    <property type="nucleotide sequence ID" value="NZ_JRNR01000034.1"/>
</dbReference>
<name>A0A096ASD0_9BACT</name>
<gene>
    <name evidence="2" type="ORF">HMPREF0654_04485</name>
</gene>
<organism evidence="2 3">
    <name type="scientific">Prevotella disiens DNF00882</name>
    <dbReference type="NCBI Taxonomy" id="1401075"/>
    <lineage>
        <taxon>Bacteria</taxon>
        <taxon>Pseudomonadati</taxon>
        <taxon>Bacteroidota</taxon>
        <taxon>Bacteroidia</taxon>
        <taxon>Bacteroidales</taxon>
        <taxon>Prevotellaceae</taxon>
        <taxon>Prevotella</taxon>
    </lineage>
</organism>
<proteinExistence type="predicted"/>